<organism evidence="9 10">
    <name type="scientific">Candidatus Magnetoglobus multicellularis str. Araruama</name>
    <dbReference type="NCBI Taxonomy" id="890399"/>
    <lineage>
        <taxon>Bacteria</taxon>
        <taxon>Pseudomonadati</taxon>
        <taxon>Thermodesulfobacteriota</taxon>
        <taxon>Desulfobacteria</taxon>
        <taxon>Desulfobacterales</taxon>
        <taxon>Desulfobacteraceae</taxon>
        <taxon>Candidatus Magnetoglobus</taxon>
    </lineage>
</organism>
<evidence type="ECO:0000256" key="2">
    <source>
        <dbReference type="ARBA" id="ARBA00022741"/>
    </source>
</evidence>
<evidence type="ECO:0000313" key="10">
    <source>
        <dbReference type="Proteomes" id="UP000189670"/>
    </source>
</evidence>
<dbReference type="InterPro" id="IPR001270">
    <property type="entry name" value="ClpA/B"/>
</dbReference>
<dbReference type="Gene3D" id="3.40.50.300">
    <property type="entry name" value="P-loop containing nucleotide triphosphate hydrolases"/>
    <property type="match status" value="1"/>
</dbReference>
<dbReference type="CDD" id="cd19500">
    <property type="entry name" value="RecA-like_Lon"/>
    <property type="match status" value="1"/>
</dbReference>
<dbReference type="GO" id="GO:0005524">
    <property type="term" value="F:ATP binding"/>
    <property type="evidence" value="ECO:0007669"/>
    <property type="project" value="UniProtKB-KW"/>
</dbReference>
<dbReference type="Gene3D" id="2.30.130.40">
    <property type="entry name" value="LON domain-like"/>
    <property type="match status" value="1"/>
</dbReference>
<keyword evidence="5" id="KW-0067">ATP-binding</keyword>
<dbReference type="SUPFAM" id="SSF88697">
    <property type="entry name" value="PUA domain-like"/>
    <property type="match status" value="1"/>
</dbReference>
<evidence type="ECO:0000259" key="8">
    <source>
        <dbReference type="PROSITE" id="PS51787"/>
    </source>
</evidence>
<evidence type="ECO:0000313" key="9">
    <source>
        <dbReference type="EMBL" id="ETR68660.1"/>
    </source>
</evidence>
<name>A0A1V1P1F8_9BACT</name>
<gene>
    <name evidence="9" type="ORF">OMM_04432</name>
</gene>
<dbReference type="PRINTS" id="PR00300">
    <property type="entry name" value="CLPPROTEASEA"/>
</dbReference>
<dbReference type="InterPro" id="IPR027065">
    <property type="entry name" value="Lon_Prtase"/>
</dbReference>
<dbReference type="GO" id="GO:0016887">
    <property type="term" value="F:ATP hydrolysis activity"/>
    <property type="evidence" value="ECO:0007669"/>
    <property type="project" value="InterPro"/>
</dbReference>
<feature type="domain" description="Lon N-terminal" evidence="8">
    <location>
        <begin position="25"/>
        <end position="221"/>
    </location>
</feature>
<dbReference type="InterPro" id="IPR027417">
    <property type="entry name" value="P-loop_NTPase"/>
</dbReference>
<keyword evidence="3" id="KW-0378">Hydrolase</keyword>
<dbReference type="SMART" id="SM00382">
    <property type="entry name" value="AAA"/>
    <property type="match status" value="1"/>
</dbReference>
<dbReference type="InterPro" id="IPR003593">
    <property type="entry name" value="AAA+_ATPase"/>
</dbReference>
<dbReference type="FunFam" id="3.40.50.300:FF:000021">
    <property type="entry name" value="Lon protease homolog"/>
    <property type="match status" value="1"/>
</dbReference>
<comment type="catalytic activity">
    <reaction evidence="6">
        <text>Hydrolysis of proteins in presence of ATP.</text>
        <dbReference type="EC" id="3.4.21.53"/>
    </reaction>
</comment>
<reference evidence="10" key="1">
    <citation type="submission" date="2012-11" db="EMBL/GenBank/DDBJ databases">
        <authorList>
            <person name="Lucero-Rivera Y.E."/>
            <person name="Tovar-Ramirez D."/>
        </authorList>
    </citation>
    <scope>NUCLEOTIDE SEQUENCE [LARGE SCALE GENOMIC DNA]</scope>
    <source>
        <strain evidence="10">Araruama</strain>
    </source>
</reference>
<dbReference type="GO" id="GO:0006515">
    <property type="term" value="P:protein quality control for misfolded or incompletely synthesized proteins"/>
    <property type="evidence" value="ECO:0007669"/>
    <property type="project" value="TreeGrafter"/>
</dbReference>
<sequence length="547" mass="62323">MTDLLSQEMIQDAENFDRSKIPTSLPLLPVRDIVLFTNMLLPIFVSHEKTKTSVEVAAKKFDLYIFVVTQKDPEQEKPSKNDLFNIGTVAKILRLIRLPDARIKIFIQGVAQAKWSDLYLQSGCNMVKVEFLPETKEELSSIEIQALMRNVRESSAAILTLQGEYSDDAASILDNIHSPGKLADLVAANLQLKIDDAQKLLETTDPIARLNAVNRLLAKEVELSAVQAKIQDDVQHEISKTQRDYYLREHLQAIYKELGEPDEFSLEIEEYEKKIKKRKLPKEVHKEANKQVTRLDQMQFDAAEASIVRTYLDCILELPWNKYSKDMLDIPHAKQVLDSGHYGLEKVKDRILEYLSVRKLNPKMKGPILCFVGPPGVGKTSLGKAIARAMKRKFVRVSLGGIRDEAEIRGHRRTYLGAMPGRVIHGIRQAKTMNPVFMMDEIDKLGFDVRGDPSSALLEVLDPEQNISFSDNYLNIDFDLSKVMFIMTANISEDIPSALLDRMEQIDMPGYTQDEKEMIARDFLIPRQKKKMVWLGEKFQSLMAHCC</sequence>
<dbReference type="SMART" id="SM00464">
    <property type="entry name" value="LON"/>
    <property type="match status" value="1"/>
</dbReference>
<dbReference type="PROSITE" id="PS51787">
    <property type="entry name" value="LON_N"/>
    <property type="match status" value="1"/>
</dbReference>
<evidence type="ECO:0000256" key="7">
    <source>
        <dbReference type="ARBA" id="ARBA00066743"/>
    </source>
</evidence>
<dbReference type="AlphaFoldDB" id="A0A1V1P1F8"/>
<dbReference type="PANTHER" id="PTHR43718:SF2">
    <property type="entry name" value="LON PROTEASE HOMOLOG, MITOCHONDRIAL"/>
    <property type="match status" value="1"/>
</dbReference>
<dbReference type="Proteomes" id="UP000189670">
    <property type="component" value="Unassembled WGS sequence"/>
</dbReference>
<comment type="caution">
    <text evidence="9">The sequence shown here is derived from an EMBL/GenBank/DDBJ whole genome shotgun (WGS) entry which is preliminary data.</text>
</comment>
<keyword evidence="2" id="KW-0547">Nucleotide-binding</keyword>
<dbReference type="Gene3D" id="1.20.58.1480">
    <property type="match status" value="1"/>
</dbReference>
<dbReference type="EMBL" id="ATBP01000869">
    <property type="protein sequence ID" value="ETR68660.1"/>
    <property type="molecule type" value="Genomic_DNA"/>
</dbReference>
<evidence type="ECO:0000256" key="3">
    <source>
        <dbReference type="ARBA" id="ARBA00022801"/>
    </source>
</evidence>
<dbReference type="InterPro" id="IPR046336">
    <property type="entry name" value="Lon_prtase_N_sf"/>
</dbReference>
<keyword evidence="1 9" id="KW-0645">Protease</keyword>
<dbReference type="GO" id="GO:0004176">
    <property type="term" value="F:ATP-dependent peptidase activity"/>
    <property type="evidence" value="ECO:0007669"/>
    <property type="project" value="InterPro"/>
</dbReference>
<evidence type="ECO:0000256" key="6">
    <source>
        <dbReference type="ARBA" id="ARBA00050665"/>
    </source>
</evidence>
<keyword evidence="4" id="KW-0720">Serine protease</keyword>
<dbReference type="Gene3D" id="1.20.5.5270">
    <property type="match status" value="1"/>
</dbReference>
<dbReference type="InterPro" id="IPR003111">
    <property type="entry name" value="Lon_prtase_N"/>
</dbReference>
<dbReference type="InterPro" id="IPR003959">
    <property type="entry name" value="ATPase_AAA_core"/>
</dbReference>
<dbReference type="InterPro" id="IPR015947">
    <property type="entry name" value="PUA-like_sf"/>
</dbReference>
<accession>A0A1V1P1F8</accession>
<evidence type="ECO:0000256" key="1">
    <source>
        <dbReference type="ARBA" id="ARBA00022670"/>
    </source>
</evidence>
<dbReference type="SUPFAM" id="SSF52540">
    <property type="entry name" value="P-loop containing nucleoside triphosphate hydrolases"/>
    <property type="match status" value="1"/>
</dbReference>
<dbReference type="EC" id="3.4.21.53" evidence="7"/>
<dbReference type="Pfam" id="PF00004">
    <property type="entry name" value="AAA"/>
    <property type="match status" value="1"/>
</dbReference>
<evidence type="ECO:0000256" key="4">
    <source>
        <dbReference type="ARBA" id="ARBA00022825"/>
    </source>
</evidence>
<evidence type="ECO:0000256" key="5">
    <source>
        <dbReference type="ARBA" id="ARBA00022840"/>
    </source>
</evidence>
<dbReference type="PANTHER" id="PTHR43718">
    <property type="entry name" value="LON PROTEASE"/>
    <property type="match status" value="1"/>
</dbReference>
<proteinExistence type="predicted"/>
<dbReference type="GO" id="GO:0004252">
    <property type="term" value="F:serine-type endopeptidase activity"/>
    <property type="evidence" value="ECO:0007669"/>
    <property type="project" value="UniProtKB-EC"/>
</dbReference>
<protein>
    <recommendedName>
        <fullName evidence="7">endopeptidase La</fullName>
        <ecNumber evidence="7">3.4.21.53</ecNumber>
    </recommendedName>
</protein>
<dbReference type="Pfam" id="PF02190">
    <property type="entry name" value="LON_substr_bdg"/>
    <property type="match status" value="1"/>
</dbReference>